<keyword evidence="2" id="KW-1185">Reference proteome</keyword>
<dbReference type="InterPro" id="IPR038563">
    <property type="entry name" value="Endonuclease_7_sf"/>
</dbReference>
<protein>
    <submittedName>
        <fullName evidence="1">HNH endonuclease</fullName>
    </submittedName>
</protein>
<dbReference type="SUPFAM" id="SSF54060">
    <property type="entry name" value="His-Me finger endonucleases"/>
    <property type="match status" value="1"/>
</dbReference>
<dbReference type="GO" id="GO:0004519">
    <property type="term" value="F:endonuclease activity"/>
    <property type="evidence" value="ECO:0007669"/>
    <property type="project" value="UniProtKB-KW"/>
</dbReference>
<dbReference type="Proteomes" id="UP000375470">
    <property type="component" value="Segment"/>
</dbReference>
<dbReference type="Gene3D" id="3.40.1800.10">
    <property type="entry name" value="His-Me finger endonucleases"/>
    <property type="match status" value="1"/>
</dbReference>
<organism evidence="1 2">
    <name type="scientific">Streptomyces phage Daubenski</name>
    <dbReference type="NCBI Taxonomy" id="2653725"/>
    <lineage>
        <taxon>Viruses</taxon>
        <taxon>Duplodnaviria</taxon>
        <taxon>Heunggongvirae</taxon>
        <taxon>Uroviricota</taxon>
        <taxon>Caudoviricetes</taxon>
        <taxon>Stanwilliamsviridae</taxon>
        <taxon>Boydwoodruffvirinae</taxon>
        <taxon>Samistivirus</taxon>
        <taxon>Samistivirus daubenski</taxon>
    </lineage>
</organism>
<dbReference type="Pfam" id="PF02945">
    <property type="entry name" value="Endonuclease_7"/>
    <property type="match status" value="1"/>
</dbReference>
<keyword evidence="1" id="KW-0255">Endonuclease</keyword>
<name>A0A5Q2WIG2_9CAUD</name>
<dbReference type="InterPro" id="IPR044925">
    <property type="entry name" value="His-Me_finger_sf"/>
</dbReference>
<dbReference type="EMBL" id="MN444876">
    <property type="protein sequence ID" value="QGH76337.1"/>
    <property type="molecule type" value="Genomic_DNA"/>
</dbReference>
<keyword evidence="1" id="KW-0540">Nuclease</keyword>
<sequence>MKRCTKCGLDKENSDFYKDKQKKDGLKSFCKCCASVNDEDYYERNKEKILAAVAEKRRLNGAALDIPRMGISVDQYNDMLEAQNWVCAICGEDETVMLKGKLRRLVIDHDRSCCNKDRGLCGKCVRGILCARCNVGLGYFRDNSEYLRKAIDYLDKNRRS</sequence>
<dbReference type="KEGG" id="vg:65122739"/>
<keyword evidence="1" id="KW-0378">Hydrolase</keyword>
<evidence type="ECO:0000313" key="1">
    <source>
        <dbReference type="EMBL" id="QGH76337.1"/>
    </source>
</evidence>
<evidence type="ECO:0000313" key="2">
    <source>
        <dbReference type="Proteomes" id="UP000375470"/>
    </source>
</evidence>
<dbReference type="GeneID" id="65122739"/>
<dbReference type="RefSeq" id="YP_010104791.1">
    <property type="nucleotide sequence ID" value="NC_055822.1"/>
</dbReference>
<accession>A0A5Q2WIG2</accession>
<reference evidence="1 2" key="1">
    <citation type="submission" date="2019-09" db="EMBL/GenBank/DDBJ databases">
        <authorList>
            <person name="Cummings J.R."/>
            <person name="Eaglin Z.M."/>
            <person name="Kluemper A.J."/>
            <person name="Powell E.A."/>
            <person name="Stamm J."/>
            <person name="Thompson S.A."/>
            <person name="Tolsma S."/>
            <person name="Caruso S.M."/>
            <person name="Garlena R.A."/>
            <person name="Russell D.A."/>
            <person name="Pope W.H."/>
            <person name="Jacobs-Se D."/>
            <person name="Hatfull G.F."/>
        </authorList>
    </citation>
    <scope>NUCLEOTIDE SEQUENCE [LARGE SCALE GENOMIC DNA]</scope>
</reference>
<proteinExistence type="predicted"/>
<gene>
    <name evidence="1" type="primary">25</name>
    <name evidence="1" type="ORF">SEA_DAUBENSKI_27</name>
</gene>
<dbReference type="InterPro" id="IPR004211">
    <property type="entry name" value="Endonuclease_7"/>
</dbReference>